<keyword evidence="1" id="KW-0472">Membrane</keyword>
<feature type="transmembrane region" description="Helical" evidence="1">
    <location>
        <begin position="12"/>
        <end position="29"/>
    </location>
</feature>
<accession>A0A101M2L5</accession>
<keyword evidence="1" id="KW-1133">Transmembrane helix</keyword>
<gene>
    <name evidence="2" type="ORF">ABT39_MTgene3118</name>
</gene>
<dbReference type="AlphaFoldDB" id="A0A101M2L5"/>
<evidence type="ECO:0000313" key="2">
    <source>
        <dbReference type="EMBL" id="KUM49891.1"/>
    </source>
</evidence>
<comment type="caution">
    <text evidence="2">The sequence shown here is derived from an EMBL/GenBank/DDBJ whole genome shotgun (WGS) entry which is preliminary data.</text>
</comment>
<evidence type="ECO:0000256" key="1">
    <source>
        <dbReference type="SAM" id="Phobius"/>
    </source>
</evidence>
<reference evidence="2" key="1">
    <citation type="journal article" date="2015" name="Genome Biol. Evol.">
        <title>Organellar Genomes of White Spruce (Picea glauca): Assembly and Annotation.</title>
        <authorList>
            <person name="Jackman S.D."/>
            <person name="Warren R.L."/>
            <person name="Gibb E.A."/>
            <person name="Vandervalk B.P."/>
            <person name="Mohamadi H."/>
            <person name="Chu J."/>
            <person name="Raymond A."/>
            <person name="Pleasance S."/>
            <person name="Coope R."/>
            <person name="Wildung M.R."/>
            <person name="Ritland C.E."/>
            <person name="Bousquet J."/>
            <person name="Jones S.J."/>
            <person name="Bohlmann J."/>
            <person name="Birol I."/>
        </authorList>
    </citation>
    <scope>NUCLEOTIDE SEQUENCE [LARGE SCALE GENOMIC DNA]</scope>
    <source>
        <tissue evidence="2">Flushing bud</tissue>
    </source>
</reference>
<geneLocation type="mitochondrion" evidence="2"/>
<dbReference type="EMBL" id="LKAM01000002">
    <property type="protein sequence ID" value="KUM49891.1"/>
    <property type="molecule type" value="Genomic_DNA"/>
</dbReference>
<proteinExistence type="predicted"/>
<keyword evidence="2" id="KW-0496">Mitochondrion</keyword>
<sequence>MMRIAALVPQRVTYYVSLALLFLLTYYYQTCATLFSGYCNTAHILSRGRGSRTDRKPASQPARPAIPQPLVLTAQMPDVVPLRQGESGA</sequence>
<keyword evidence="1" id="KW-0812">Transmembrane</keyword>
<name>A0A101M2L5_PICGL</name>
<protein>
    <submittedName>
        <fullName evidence="2">Uncharacterized protein</fullName>
    </submittedName>
</protein>
<organism evidence="2">
    <name type="scientific">Picea glauca</name>
    <name type="common">White spruce</name>
    <name type="synonym">Pinus glauca</name>
    <dbReference type="NCBI Taxonomy" id="3330"/>
    <lineage>
        <taxon>Eukaryota</taxon>
        <taxon>Viridiplantae</taxon>
        <taxon>Streptophyta</taxon>
        <taxon>Embryophyta</taxon>
        <taxon>Tracheophyta</taxon>
        <taxon>Spermatophyta</taxon>
        <taxon>Pinopsida</taxon>
        <taxon>Pinidae</taxon>
        <taxon>Conifers I</taxon>
        <taxon>Pinales</taxon>
        <taxon>Pinaceae</taxon>
        <taxon>Picea</taxon>
    </lineage>
</organism>